<keyword evidence="4 5" id="KW-0238">DNA-binding</keyword>
<evidence type="ECO:0000256" key="5">
    <source>
        <dbReference type="PROSITE-ProRule" id="PRU00309"/>
    </source>
</evidence>
<name>A0AAV0WXV5_9HEMI</name>
<gene>
    <name evidence="7" type="ORF">MEUPH1_LOCUS15901</name>
</gene>
<dbReference type="Pfam" id="PF21788">
    <property type="entry name" value="TNP-like_GBD"/>
    <property type="match status" value="1"/>
</dbReference>
<dbReference type="PROSITE" id="PS50950">
    <property type="entry name" value="ZF_THAP"/>
    <property type="match status" value="1"/>
</dbReference>
<evidence type="ECO:0000313" key="8">
    <source>
        <dbReference type="Proteomes" id="UP001160148"/>
    </source>
</evidence>
<protein>
    <recommendedName>
        <fullName evidence="6">THAP-type domain-containing protein</fullName>
    </recommendedName>
</protein>
<keyword evidence="8" id="KW-1185">Reference proteome</keyword>
<dbReference type="InterPro" id="IPR021896">
    <property type="entry name" value="THAP9-like_HTH"/>
</dbReference>
<evidence type="ECO:0000256" key="4">
    <source>
        <dbReference type="ARBA" id="ARBA00023125"/>
    </source>
</evidence>
<sequence length="868" mass="100519">MDFLNKRFRIGKCCIKDCKSFELDPDLISHFSFPKDPSRCAVWMDNVQLCHLNNVDVVTLNKKYRLCSLHFEGRMFSNEQNNRLKPDAIPTLFEVVAEEHIDKNYVFNDNDNENNCSPSCLTPGMHLVSDASSVCSILSDSSSITIETCSSECQTPSSLTHRTPRKNALRKKLNEEIKKRRELQSVIDSHRQMVDTYSIETALKVCEKHCSPTVFMLVKSQFENQQRKQCGQRYSNDIKQLALNIYFVSPKLYRMMQKSLSLPVSRTLRRITGKYEINPGFNDFLFNFLSLKISNFKSDWLDCVLCADEMALKTNLFYRVNKDKIVGFHESSNRRKYEPAKYALVLMIRSLNYDWKQPVAYFLVSSSCTGIDLKDIILSTICRLQNINLNIKAFITDQGTNFVQFSKSLYVSPSKPYFDVEGKSIVYIFDPPHLIKSTRNMLFKHNFKINDNVVNKAHLISFYNHDSKCNLRLAPKLTYAHIYPGPFEKMRVYLATQVFSGTVASGMSIALVAGILPPCAQFTIDFISDMDKLFDIFNSSKIPKRKEYNRPFKGTEAQINHLNKMEGDFKNLLVIHKYNGTDETKRMNFINGWLISIAALKMIWKSLKASKNKDYVLYTGRLNQDGLENLIGSFRLQQGNCLNPTPIQFIWAFKKMLYLNYFQHSPGANCINDFDQILCSVEPSSSKSLILEEPNKELFMFKGIAVGTVDYRHLDLPEINTFTYVCGYLMKKCLEKHTCDICIEYARYQKQLDKSFLLSFMKAYSTNNHSTFGNLMMPDDDFYNFIFELENIFINNFPSIAYEEGVGAKLKIDFCNVPYDHPCEYFEKSYLINLFTRFRIFTGIKFLNRALVSEKKLKNRKLTVLQHL</sequence>
<evidence type="ECO:0000256" key="3">
    <source>
        <dbReference type="ARBA" id="ARBA00022833"/>
    </source>
</evidence>
<dbReference type="PANTHER" id="PTHR46600:SF11">
    <property type="entry name" value="THAP DOMAIN-CONTAINING PROTEIN 10"/>
    <property type="match status" value="1"/>
</dbReference>
<evidence type="ECO:0000256" key="1">
    <source>
        <dbReference type="ARBA" id="ARBA00022723"/>
    </source>
</evidence>
<proteinExistence type="predicted"/>
<dbReference type="Pfam" id="PF12017">
    <property type="entry name" value="Tnp_P_element"/>
    <property type="match status" value="1"/>
</dbReference>
<dbReference type="SUPFAM" id="SSF57716">
    <property type="entry name" value="Glucocorticoid receptor-like (DNA-binding domain)"/>
    <property type="match status" value="1"/>
</dbReference>
<comment type="caution">
    <text evidence="7">The sequence shown here is derived from an EMBL/GenBank/DDBJ whole genome shotgun (WGS) entry which is preliminary data.</text>
</comment>
<dbReference type="SMART" id="SM00980">
    <property type="entry name" value="THAP"/>
    <property type="match status" value="1"/>
</dbReference>
<keyword evidence="2 5" id="KW-0863">Zinc-finger</keyword>
<dbReference type="InterPro" id="IPR048365">
    <property type="entry name" value="TNP-like_RNaseH_N"/>
</dbReference>
<dbReference type="AlphaFoldDB" id="A0AAV0WXV5"/>
<evidence type="ECO:0000313" key="7">
    <source>
        <dbReference type="EMBL" id="CAI6360618.1"/>
    </source>
</evidence>
<evidence type="ECO:0000256" key="2">
    <source>
        <dbReference type="ARBA" id="ARBA00022771"/>
    </source>
</evidence>
<dbReference type="InterPro" id="IPR048366">
    <property type="entry name" value="TNP-like_GBD"/>
</dbReference>
<dbReference type="Pfam" id="PF21787">
    <property type="entry name" value="TNP-like_RNaseH_N"/>
    <property type="match status" value="1"/>
</dbReference>
<accession>A0AAV0WXV5</accession>
<dbReference type="EMBL" id="CARXXK010000003">
    <property type="protein sequence ID" value="CAI6360618.1"/>
    <property type="molecule type" value="Genomic_DNA"/>
</dbReference>
<reference evidence="7 8" key="1">
    <citation type="submission" date="2023-01" db="EMBL/GenBank/DDBJ databases">
        <authorList>
            <person name="Whitehead M."/>
        </authorList>
    </citation>
    <scope>NUCLEOTIDE SEQUENCE [LARGE SCALE GENOMIC DNA]</scope>
</reference>
<dbReference type="SMART" id="SM00692">
    <property type="entry name" value="DM3"/>
    <property type="match status" value="1"/>
</dbReference>
<evidence type="ECO:0000259" key="6">
    <source>
        <dbReference type="PROSITE" id="PS50950"/>
    </source>
</evidence>
<feature type="domain" description="THAP-type" evidence="6">
    <location>
        <begin position="9"/>
        <end position="93"/>
    </location>
</feature>
<dbReference type="GO" id="GO:0008270">
    <property type="term" value="F:zinc ion binding"/>
    <property type="evidence" value="ECO:0007669"/>
    <property type="project" value="UniProtKB-KW"/>
</dbReference>
<keyword evidence="3" id="KW-0862">Zinc</keyword>
<dbReference type="GO" id="GO:0043565">
    <property type="term" value="F:sequence-specific DNA binding"/>
    <property type="evidence" value="ECO:0007669"/>
    <property type="project" value="InterPro"/>
</dbReference>
<keyword evidence="1" id="KW-0479">Metal-binding</keyword>
<dbReference type="Proteomes" id="UP001160148">
    <property type="component" value="Unassembled WGS sequence"/>
</dbReference>
<dbReference type="InterPro" id="IPR026516">
    <property type="entry name" value="THAP1/10"/>
</dbReference>
<dbReference type="PANTHER" id="PTHR46600">
    <property type="entry name" value="THAP DOMAIN-CONTAINING"/>
    <property type="match status" value="1"/>
</dbReference>
<dbReference type="Pfam" id="PF05485">
    <property type="entry name" value="THAP"/>
    <property type="match status" value="1"/>
</dbReference>
<organism evidence="7 8">
    <name type="scientific">Macrosiphum euphorbiae</name>
    <name type="common">potato aphid</name>
    <dbReference type="NCBI Taxonomy" id="13131"/>
    <lineage>
        <taxon>Eukaryota</taxon>
        <taxon>Metazoa</taxon>
        <taxon>Ecdysozoa</taxon>
        <taxon>Arthropoda</taxon>
        <taxon>Hexapoda</taxon>
        <taxon>Insecta</taxon>
        <taxon>Pterygota</taxon>
        <taxon>Neoptera</taxon>
        <taxon>Paraneoptera</taxon>
        <taxon>Hemiptera</taxon>
        <taxon>Sternorrhyncha</taxon>
        <taxon>Aphidomorpha</taxon>
        <taxon>Aphidoidea</taxon>
        <taxon>Aphididae</taxon>
        <taxon>Macrosiphini</taxon>
        <taxon>Macrosiphum</taxon>
    </lineage>
</organism>
<dbReference type="InterPro" id="IPR006612">
    <property type="entry name" value="THAP_Znf"/>
</dbReference>